<sequence length="289" mass="31573">MIALDPRRLYSRQELLEQLSRRALAGAIDRGEVIRARRGVYVSKWMSEPARRAATVGGRLTCVSALALLGCFEPPGARLHAQVAPDASRLRLPAGQPLGARDAVLHWVPLDEPPHTTVVSPAGAVRQLLRCQPRPLAIAVLDSVRRQRVLAPAQIDDLVRCAPRRLHLVPAHLDGRSESGIESLVRVALLDAGLTVDVQVVIPGVGRVDLVIEGRVVVEVDGREWHRGEQERDYWRDLELARRGYVVVRVDYALVVSNIDSVVDAVIRATSRRAPAGVHVLRRTGGAGG</sequence>
<protein>
    <submittedName>
        <fullName evidence="2">Very-short-patch-repair endonuclease</fullName>
    </submittedName>
</protein>
<keyword evidence="2" id="KW-0255">Endonuclease</keyword>
<reference evidence="2 3" key="1">
    <citation type="submission" date="2020-07" db="EMBL/GenBank/DDBJ databases">
        <title>Sequencing the genomes of 1000 actinobacteria strains.</title>
        <authorList>
            <person name="Klenk H.-P."/>
        </authorList>
    </citation>
    <scope>NUCLEOTIDE SEQUENCE [LARGE SCALE GENOMIC DNA]</scope>
    <source>
        <strain evidence="2 3">DSM 19663</strain>
    </source>
</reference>
<dbReference type="InterPro" id="IPR007569">
    <property type="entry name" value="DUF559"/>
</dbReference>
<comment type="caution">
    <text evidence="2">The sequence shown here is derived from an EMBL/GenBank/DDBJ whole genome shotgun (WGS) entry which is preliminary data.</text>
</comment>
<evidence type="ECO:0000259" key="1">
    <source>
        <dbReference type="Pfam" id="PF04480"/>
    </source>
</evidence>
<organism evidence="2 3">
    <name type="scientific">Microcella alkalica</name>
    <dbReference type="NCBI Taxonomy" id="355930"/>
    <lineage>
        <taxon>Bacteria</taxon>
        <taxon>Bacillati</taxon>
        <taxon>Actinomycetota</taxon>
        <taxon>Actinomycetes</taxon>
        <taxon>Micrococcales</taxon>
        <taxon>Microbacteriaceae</taxon>
        <taxon>Microcella</taxon>
    </lineage>
</organism>
<dbReference type="InterPro" id="IPR011335">
    <property type="entry name" value="Restrct_endonuc-II-like"/>
</dbReference>
<keyword evidence="2" id="KW-0540">Nuclease</keyword>
<dbReference type="RefSeq" id="WP_182491088.1">
    <property type="nucleotide sequence ID" value="NZ_BAAAOV010000004.1"/>
</dbReference>
<dbReference type="Proteomes" id="UP000585905">
    <property type="component" value="Unassembled WGS sequence"/>
</dbReference>
<dbReference type="EMBL" id="JACGWX010000004">
    <property type="protein sequence ID" value="MBA8848293.1"/>
    <property type="molecule type" value="Genomic_DNA"/>
</dbReference>
<dbReference type="SUPFAM" id="SSF52980">
    <property type="entry name" value="Restriction endonuclease-like"/>
    <property type="match status" value="1"/>
</dbReference>
<accession>A0A839EAU4</accession>
<dbReference type="GO" id="GO:0004519">
    <property type="term" value="F:endonuclease activity"/>
    <property type="evidence" value="ECO:0007669"/>
    <property type="project" value="UniProtKB-KW"/>
</dbReference>
<evidence type="ECO:0000313" key="3">
    <source>
        <dbReference type="Proteomes" id="UP000585905"/>
    </source>
</evidence>
<gene>
    <name evidence="2" type="ORF">FHX53_001892</name>
</gene>
<evidence type="ECO:0000313" key="2">
    <source>
        <dbReference type="EMBL" id="MBA8848293.1"/>
    </source>
</evidence>
<dbReference type="AlphaFoldDB" id="A0A839EAU4"/>
<keyword evidence="3" id="KW-1185">Reference proteome</keyword>
<dbReference type="Gene3D" id="3.40.960.10">
    <property type="entry name" value="VSR Endonuclease"/>
    <property type="match status" value="1"/>
</dbReference>
<name>A0A839EAU4_9MICO</name>
<feature type="domain" description="DUF559" evidence="1">
    <location>
        <begin position="212"/>
        <end position="268"/>
    </location>
</feature>
<proteinExistence type="predicted"/>
<keyword evidence="2" id="KW-0378">Hydrolase</keyword>
<dbReference type="Pfam" id="PF04480">
    <property type="entry name" value="DUF559"/>
    <property type="match status" value="1"/>
</dbReference>